<dbReference type="Proteomes" id="UP000064137">
    <property type="component" value="Chromosome"/>
</dbReference>
<gene>
    <name evidence="1" type="ORF">APT59_15530</name>
</gene>
<organism evidence="1 2">
    <name type="scientific">Pseudomonas oryzihabitans</name>
    <dbReference type="NCBI Taxonomy" id="47885"/>
    <lineage>
        <taxon>Bacteria</taxon>
        <taxon>Pseudomonadati</taxon>
        <taxon>Pseudomonadota</taxon>
        <taxon>Gammaproteobacteria</taxon>
        <taxon>Pseudomonadales</taxon>
        <taxon>Pseudomonadaceae</taxon>
        <taxon>Pseudomonas</taxon>
    </lineage>
</organism>
<reference evidence="1 2" key="1">
    <citation type="submission" date="2016-01" db="EMBL/GenBank/DDBJ databases">
        <title>Annotation of Pseudomonas oryzihabitans USDA-ARS-USMARC-56511.</title>
        <authorList>
            <person name="Harhay G.P."/>
            <person name="Harhay D.M."/>
            <person name="Smith T.P.L."/>
            <person name="Bono J.L."/>
            <person name="Heaton M.P."/>
            <person name="Clawson M.L."/>
            <person name="Chitko-Mckown C.G."/>
            <person name="Capik S.F."/>
            <person name="DeDonder K.D."/>
            <person name="Apley M.D."/>
            <person name="Lubbers B.V."/>
            <person name="White B.J."/>
            <person name="Larson R.L."/>
        </authorList>
    </citation>
    <scope>NUCLEOTIDE SEQUENCE [LARGE SCALE GENOMIC DNA]</scope>
    <source>
        <strain evidence="1 2">USDA-ARS-USMARC-56511</strain>
    </source>
</reference>
<proteinExistence type="predicted"/>
<name>A0A0U4P3Q8_9PSED</name>
<sequence length="109" mass="12533">MNLNDNPSLDDLKQLFAGLKDKNHNHILWVCESGAVHVDRLPGGETPEQFEERHPSLRIRFKTYNRGGGYVGKSAAADDDFIRSVHAALQEHWRLAGRQQRPAYVDRYY</sequence>
<dbReference type="KEGG" id="por:APT59_15530"/>
<dbReference type="OrthoDB" id="6943399at2"/>
<dbReference type="AlphaFoldDB" id="A0A0U4P3Q8"/>
<accession>A0A0U4P3Q8</accession>
<dbReference type="RefSeq" id="WP_059315681.1">
    <property type="nucleotide sequence ID" value="NZ_CP013987.1"/>
</dbReference>
<evidence type="ECO:0000313" key="1">
    <source>
        <dbReference type="EMBL" id="ALZ85537.1"/>
    </source>
</evidence>
<protein>
    <submittedName>
        <fullName evidence="1">Uncharacterized protein</fullName>
    </submittedName>
</protein>
<evidence type="ECO:0000313" key="2">
    <source>
        <dbReference type="Proteomes" id="UP000064137"/>
    </source>
</evidence>
<dbReference type="EMBL" id="CP013987">
    <property type="protein sequence ID" value="ALZ85537.1"/>
    <property type="molecule type" value="Genomic_DNA"/>
</dbReference>